<gene>
    <name evidence="11" type="ORF">BT63DRAFT_431133</name>
</gene>
<feature type="domain" description="RRP4 S1" evidence="10">
    <location>
        <begin position="98"/>
        <end position="170"/>
    </location>
</feature>
<accession>A0A6A6UT28</accession>
<name>A0A6A6UT28_9PEZI</name>
<sequence>MAITILPPAPAEIVESRTTQHDSDFDLDSDSDVDMDAPTKRTQQRHLVTPGELVTNDPQWMRGHGTYNPSSSSSIRSAVFGTILKTNKLLSIIPIRARYTPEIGDLVVGRIAEVQNRRWRVDVAAPLMAQLPLAAINLPGGILRRRTAVDELNIRTFFTEGDLLVAEVQNIHQDGSASLHTRSLKYGKLRNGYFMAVSGAGGQGTRRGGIARSRRQVFTVHTSRGGGEVDVILGVNGYVWISSHVEQSKEVGLNKLEEVASTEMYSSQNDDISVETRREIARVAGCIRALIEAGKRVDEELIVKAYDASLELDEEEMGMGGEYLGGDKAKPGYMQSRRHSDVMAPELRESLLTTHIGIQLGGTLSA</sequence>
<dbReference type="PANTHER" id="PTHR21321:SF4">
    <property type="entry name" value="EXOSOME COMPLEX COMPONENT RRP4"/>
    <property type="match status" value="1"/>
</dbReference>
<evidence type="ECO:0000256" key="7">
    <source>
        <dbReference type="SAM" id="MobiDB-lite"/>
    </source>
</evidence>
<evidence type="ECO:0000256" key="4">
    <source>
        <dbReference type="ARBA" id="ARBA00022835"/>
    </source>
</evidence>
<feature type="compositionally biased region" description="Basic and acidic residues" evidence="7">
    <location>
        <begin position="14"/>
        <end position="24"/>
    </location>
</feature>
<evidence type="ECO:0000259" key="8">
    <source>
        <dbReference type="Pfam" id="PF14382"/>
    </source>
</evidence>
<organism evidence="11 12">
    <name type="scientific">Microthyrium microscopicum</name>
    <dbReference type="NCBI Taxonomy" id="703497"/>
    <lineage>
        <taxon>Eukaryota</taxon>
        <taxon>Fungi</taxon>
        <taxon>Dikarya</taxon>
        <taxon>Ascomycota</taxon>
        <taxon>Pezizomycotina</taxon>
        <taxon>Dothideomycetes</taxon>
        <taxon>Dothideomycetes incertae sedis</taxon>
        <taxon>Microthyriales</taxon>
        <taxon>Microthyriaceae</taxon>
        <taxon>Microthyrium</taxon>
    </lineage>
</organism>
<dbReference type="GO" id="GO:0000177">
    <property type="term" value="C:cytoplasmic exosome (RNase complex)"/>
    <property type="evidence" value="ECO:0007669"/>
    <property type="project" value="TreeGrafter"/>
</dbReference>
<dbReference type="Pfam" id="PF15985">
    <property type="entry name" value="KH_6"/>
    <property type="match status" value="1"/>
</dbReference>
<dbReference type="InterPro" id="IPR036612">
    <property type="entry name" value="KH_dom_type_1_sf"/>
</dbReference>
<evidence type="ECO:0000256" key="3">
    <source>
        <dbReference type="ARBA" id="ARBA00022552"/>
    </source>
</evidence>
<evidence type="ECO:0000256" key="1">
    <source>
        <dbReference type="ARBA" id="ARBA00004123"/>
    </source>
</evidence>
<dbReference type="GO" id="GO:0071038">
    <property type="term" value="P:TRAMP-dependent tRNA surveillance pathway"/>
    <property type="evidence" value="ECO:0007669"/>
    <property type="project" value="TreeGrafter"/>
</dbReference>
<dbReference type="FunFam" id="2.40.50.140:FF:000038">
    <property type="entry name" value="Exosome complex component RRP4"/>
    <property type="match status" value="1"/>
</dbReference>
<dbReference type="EMBL" id="MU004230">
    <property type="protein sequence ID" value="KAF2675282.1"/>
    <property type="molecule type" value="Genomic_DNA"/>
</dbReference>
<dbReference type="Pfam" id="PF21266">
    <property type="entry name" value="S1_RRP4"/>
    <property type="match status" value="1"/>
</dbReference>
<dbReference type="InterPro" id="IPR025721">
    <property type="entry name" value="Exosome_cplx_N_dom"/>
</dbReference>
<evidence type="ECO:0000256" key="6">
    <source>
        <dbReference type="ARBA" id="ARBA00023242"/>
    </source>
</evidence>
<dbReference type="GO" id="GO:0003723">
    <property type="term" value="F:RNA binding"/>
    <property type="evidence" value="ECO:0007669"/>
    <property type="project" value="UniProtKB-KW"/>
</dbReference>
<keyword evidence="5" id="KW-0694">RNA-binding</keyword>
<feature type="domain" description="K Homology" evidence="9">
    <location>
        <begin position="214"/>
        <end position="246"/>
    </location>
</feature>
<protein>
    <submittedName>
        <fullName evidence="11">Uncharacterized protein</fullName>
    </submittedName>
</protein>
<evidence type="ECO:0000259" key="10">
    <source>
        <dbReference type="Pfam" id="PF21266"/>
    </source>
</evidence>
<reference evidence="11" key="1">
    <citation type="journal article" date="2020" name="Stud. Mycol.">
        <title>101 Dothideomycetes genomes: a test case for predicting lifestyles and emergence of pathogens.</title>
        <authorList>
            <person name="Haridas S."/>
            <person name="Albert R."/>
            <person name="Binder M."/>
            <person name="Bloem J."/>
            <person name="Labutti K."/>
            <person name="Salamov A."/>
            <person name="Andreopoulos B."/>
            <person name="Baker S."/>
            <person name="Barry K."/>
            <person name="Bills G."/>
            <person name="Bluhm B."/>
            <person name="Cannon C."/>
            <person name="Castanera R."/>
            <person name="Culley D."/>
            <person name="Daum C."/>
            <person name="Ezra D."/>
            <person name="Gonzalez J."/>
            <person name="Henrissat B."/>
            <person name="Kuo A."/>
            <person name="Liang C."/>
            <person name="Lipzen A."/>
            <person name="Lutzoni F."/>
            <person name="Magnuson J."/>
            <person name="Mondo S."/>
            <person name="Nolan M."/>
            <person name="Ohm R."/>
            <person name="Pangilinan J."/>
            <person name="Park H.-J."/>
            <person name="Ramirez L."/>
            <person name="Alfaro M."/>
            <person name="Sun H."/>
            <person name="Tritt A."/>
            <person name="Yoshinaga Y."/>
            <person name="Zwiers L.-H."/>
            <person name="Turgeon B."/>
            <person name="Goodwin S."/>
            <person name="Spatafora J."/>
            <person name="Crous P."/>
            <person name="Grigoriev I."/>
        </authorList>
    </citation>
    <scope>NUCLEOTIDE SEQUENCE</scope>
    <source>
        <strain evidence="11">CBS 115976</strain>
    </source>
</reference>
<dbReference type="InterPro" id="IPR012340">
    <property type="entry name" value="NA-bd_OB-fold"/>
</dbReference>
<dbReference type="CDD" id="cd05789">
    <property type="entry name" value="S1_Rrp4"/>
    <property type="match status" value="1"/>
</dbReference>
<evidence type="ECO:0000256" key="5">
    <source>
        <dbReference type="ARBA" id="ARBA00022884"/>
    </source>
</evidence>
<dbReference type="Pfam" id="PF14382">
    <property type="entry name" value="ECR1_N"/>
    <property type="match status" value="1"/>
</dbReference>
<dbReference type="CDD" id="cd22525">
    <property type="entry name" value="KH-I_Rrp4_eukar"/>
    <property type="match status" value="1"/>
</dbReference>
<dbReference type="AlphaFoldDB" id="A0A6A6UT28"/>
<comment type="similarity">
    <text evidence="2">Belongs to the RRP4 family.</text>
</comment>
<dbReference type="GO" id="GO:0071028">
    <property type="term" value="P:nuclear mRNA surveillance"/>
    <property type="evidence" value="ECO:0007669"/>
    <property type="project" value="UniProtKB-ARBA"/>
</dbReference>
<feature type="domain" description="Exosome complex component N-terminal" evidence="8">
    <location>
        <begin position="47"/>
        <end position="83"/>
    </location>
</feature>
<evidence type="ECO:0000256" key="2">
    <source>
        <dbReference type="ARBA" id="ARBA00009155"/>
    </source>
</evidence>
<dbReference type="Proteomes" id="UP000799302">
    <property type="component" value="Unassembled WGS sequence"/>
</dbReference>
<dbReference type="Gene3D" id="2.40.50.100">
    <property type="match status" value="1"/>
</dbReference>
<proteinExistence type="inferred from homology"/>
<dbReference type="InterPro" id="IPR026699">
    <property type="entry name" value="Exosome_RNA_bind1/RRP40/RRP4"/>
</dbReference>
<dbReference type="GO" id="GO:0071051">
    <property type="term" value="P:poly(A)-dependent snoRNA 3'-end processing"/>
    <property type="evidence" value="ECO:0007669"/>
    <property type="project" value="TreeGrafter"/>
</dbReference>
<dbReference type="GO" id="GO:0000467">
    <property type="term" value="P:exonucleolytic trimming to generate mature 3'-end of 5.8S rRNA from tricistronic rRNA transcript (SSU-rRNA, 5.8S rRNA, LSU-rRNA)"/>
    <property type="evidence" value="ECO:0007669"/>
    <property type="project" value="TreeGrafter"/>
</dbReference>
<keyword evidence="12" id="KW-1185">Reference proteome</keyword>
<dbReference type="GO" id="GO:0071035">
    <property type="term" value="P:nuclear polyadenylation-dependent rRNA catabolic process"/>
    <property type="evidence" value="ECO:0007669"/>
    <property type="project" value="TreeGrafter"/>
</dbReference>
<dbReference type="PANTHER" id="PTHR21321">
    <property type="entry name" value="PNAS-3 RELATED"/>
    <property type="match status" value="1"/>
</dbReference>
<feature type="region of interest" description="Disordered" evidence="7">
    <location>
        <begin position="1"/>
        <end position="32"/>
    </location>
</feature>
<dbReference type="GO" id="GO:0000176">
    <property type="term" value="C:nuclear exosome (RNase complex)"/>
    <property type="evidence" value="ECO:0007669"/>
    <property type="project" value="UniProtKB-ARBA"/>
</dbReference>
<dbReference type="SUPFAM" id="SSF50249">
    <property type="entry name" value="Nucleic acid-binding proteins"/>
    <property type="match status" value="1"/>
</dbReference>
<evidence type="ECO:0000313" key="12">
    <source>
        <dbReference type="Proteomes" id="UP000799302"/>
    </source>
</evidence>
<dbReference type="SUPFAM" id="SSF110324">
    <property type="entry name" value="Ribosomal L27 protein-like"/>
    <property type="match status" value="1"/>
</dbReference>
<dbReference type="OrthoDB" id="1650at2759"/>
<dbReference type="SUPFAM" id="SSF54791">
    <property type="entry name" value="Eukaryotic type KH-domain (KH-domain type I)"/>
    <property type="match status" value="1"/>
</dbReference>
<keyword evidence="6" id="KW-0539">Nucleus</keyword>
<dbReference type="InterPro" id="IPR004088">
    <property type="entry name" value="KH_dom_type_1"/>
</dbReference>
<comment type="subcellular location">
    <subcellularLocation>
        <location evidence="1">Nucleus</location>
    </subcellularLocation>
</comment>
<evidence type="ECO:0000313" key="11">
    <source>
        <dbReference type="EMBL" id="KAF2675282.1"/>
    </source>
</evidence>
<keyword evidence="3" id="KW-0698">rRNA processing</keyword>
<evidence type="ECO:0000259" key="9">
    <source>
        <dbReference type="Pfam" id="PF15985"/>
    </source>
</evidence>
<dbReference type="GO" id="GO:0034475">
    <property type="term" value="P:U4 snRNA 3'-end processing"/>
    <property type="evidence" value="ECO:0007669"/>
    <property type="project" value="TreeGrafter"/>
</dbReference>
<dbReference type="Gene3D" id="2.40.50.140">
    <property type="entry name" value="Nucleic acid-binding proteins"/>
    <property type="match status" value="1"/>
</dbReference>
<dbReference type="GO" id="GO:0071034">
    <property type="term" value="P:CUT catabolic process"/>
    <property type="evidence" value="ECO:0007669"/>
    <property type="project" value="TreeGrafter"/>
</dbReference>
<keyword evidence="4" id="KW-0271">Exosome</keyword>
<dbReference type="InterPro" id="IPR048565">
    <property type="entry name" value="S1_RRP4"/>
</dbReference>